<sequence length="191" mass="21378">MLAVFFVPHRRVQDTSQVLLEWDLVVWTCALFLSGLNLFIVNAKKVRRKERDWGYKVVLLVAFLTTLVTGLAWGVRAGTPFMFIYESMMRPLQATMFALLAFFISSAAYRAFRARTREAALLLAAGLIVMLGRIPIGDMIWHRIPVITDWIMSYPNMAAQRGILMGASLGAIATALRMLVGVERGYFGGEG</sequence>
<protein>
    <submittedName>
        <fullName evidence="2">Uncharacterized protein</fullName>
    </submittedName>
</protein>
<keyword evidence="1" id="KW-0472">Membrane</keyword>
<dbReference type="STRING" id="1703770.AMJ39_00345"/>
<evidence type="ECO:0000256" key="1">
    <source>
        <dbReference type="SAM" id="Phobius"/>
    </source>
</evidence>
<dbReference type="AlphaFoldDB" id="A0A0S7WWB2"/>
<feature type="transmembrane region" description="Helical" evidence="1">
    <location>
        <begin position="162"/>
        <end position="180"/>
    </location>
</feature>
<keyword evidence="1" id="KW-0812">Transmembrane</keyword>
<keyword evidence="1" id="KW-1133">Transmembrane helix</keyword>
<name>A0A0S7WWB2_UNCT6</name>
<comment type="caution">
    <text evidence="2">The sequence shown here is derived from an EMBL/GenBank/DDBJ whole genome shotgun (WGS) entry which is preliminary data.</text>
</comment>
<feature type="transmembrane region" description="Helical" evidence="1">
    <location>
        <begin position="94"/>
        <end position="112"/>
    </location>
</feature>
<organism evidence="2 3">
    <name type="scientific">candidate division TA06 bacterium DG_24</name>
    <dbReference type="NCBI Taxonomy" id="1703770"/>
    <lineage>
        <taxon>Bacteria</taxon>
        <taxon>Bacteria division TA06</taxon>
    </lineage>
</organism>
<feature type="transmembrane region" description="Helical" evidence="1">
    <location>
        <begin position="53"/>
        <end position="74"/>
    </location>
</feature>
<proteinExistence type="predicted"/>
<dbReference type="EMBL" id="LIZS01000002">
    <property type="protein sequence ID" value="KPJ54442.1"/>
    <property type="molecule type" value="Genomic_DNA"/>
</dbReference>
<dbReference type="Proteomes" id="UP000052008">
    <property type="component" value="Unassembled WGS sequence"/>
</dbReference>
<evidence type="ECO:0000313" key="2">
    <source>
        <dbReference type="EMBL" id="KPJ54442.1"/>
    </source>
</evidence>
<accession>A0A0S7WWB2</accession>
<gene>
    <name evidence="2" type="ORF">AMJ39_00345</name>
</gene>
<evidence type="ECO:0000313" key="3">
    <source>
        <dbReference type="Proteomes" id="UP000052008"/>
    </source>
</evidence>
<feature type="transmembrane region" description="Helical" evidence="1">
    <location>
        <begin position="119"/>
        <end position="142"/>
    </location>
</feature>
<feature type="transmembrane region" description="Helical" evidence="1">
    <location>
        <begin position="24"/>
        <end position="41"/>
    </location>
</feature>
<reference evidence="2 3" key="1">
    <citation type="journal article" date="2015" name="Microbiome">
        <title>Genomic resolution of linkages in carbon, nitrogen, and sulfur cycling among widespread estuary sediment bacteria.</title>
        <authorList>
            <person name="Baker B.J."/>
            <person name="Lazar C.S."/>
            <person name="Teske A.P."/>
            <person name="Dick G.J."/>
        </authorList>
    </citation>
    <scope>NUCLEOTIDE SEQUENCE [LARGE SCALE GENOMIC DNA]</scope>
    <source>
        <strain evidence="2">DG_24</strain>
    </source>
</reference>